<dbReference type="Proteomes" id="UP000002411">
    <property type="component" value="Chromosome"/>
</dbReference>
<name>A5N7T3_CLOK5</name>
<dbReference type="EMBL" id="CP000673">
    <property type="protein sequence ID" value="EDK33364.1"/>
    <property type="molecule type" value="Genomic_DNA"/>
</dbReference>
<evidence type="ECO:0000313" key="3">
    <source>
        <dbReference type="Proteomes" id="UP000002411"/>
    </source>
</evidence>
<keyword evidence="3" id="KW-1185">Reference proteome</keyword>
<protein>
    <submittedName>
        <fullName evidence="2">Uncharacterized protein</fullName>
    </submittedName>
</protein>
<dbReference type="eggNOG" id="COG2205">
    <property type="taxonomic scope" value="Bacteria"/>
</dbReference>
<dbReference type="KEGG" id="ckl:CKL_1322"/>
<reference evidence="2 3" key="1">
    <citation type="journal article" date="2008" name="Proc. Natl. Acad. Sci. U.S.A.">
        <title>The genome of Clostridium kluyveri, a strict anaerobe with unique metabolic features.</title>
        <authorList>
            <person name="Seedorf H."/>
            <person name="Fricke W.F."/>
            <person name="Veith B."/>
            <person name="Brueggemann H."/>
            <person name="Liesegang H."/>
            <person name="Strittmatter A."/>
            <person name="Miethke M."/>
            <person name="Buckel W."/>
            <person name="Hinderberger J."/>
            <person name="Li F."/>
            <person name="Hagemeier C."/>
            <person name="Thauer R.K."/>
            <person name="Gottschalk G."/>
        </authorList>
    </citation>
    <scope>NUCLEOTIDE SEQUENCE [LARGE SCALE GENOMIC DNA]</scope>
    <source>
        <strain evidence="3">ATCC 8527 / DSM 555 / NCIMB 10680</strain>
    </source>
</reference>
<evidence type="ECO:0000256" key="1">
    <source>
        <dbReference type="SAM" id="Phobius"/>
    </source>
</evidence>
<keyword evidence="1" id="KW-0812">Transmembrane</keyword>
<sequence>MVVILIAAVLTTTFLMLLVRLPDMMSNKLESVTVEEQNGVYDLKGIKNFSCRVVTLPPGSVYYPNLLLTPKNYSTAVPESTDRYDKLRADYLSQRFVINLPGSGDVYMLTFRLSGRHAMKVYVNGQLVGQSGQTGVTKQDTEVWENNLTCYAAPKEGKMEIILQSAQFYHYKRGTSLATLRLSRASQGFYAGLYGKIKGLLVMGALLCAAVLLLCIYLLKWHS</sequence>
<gene>
    <name evidence="2" type="ordered locus">CKL_1322</name>
</gene>
<dbReference type="STRING" id="431943.CKL_1322"/>
<dbReference type="HOGENOM" id="CLU_1238440_0_0_9"/>
<keyword evidence="1" id="KW-1133">Transmembrane helix</keyword>
<proteinExistence type="predicted"/>
<dbReference type="AlphaFoldDB" id="A5N7T3"/>
<keyword evidence="1" id="KW-0472">Membrane</keyword>
<accession>A5N7T3</accession>
<feature type="transmembrane region" description="Helical" evidence="1">
    <location>
        <begin position="200"/>
        <end position="219"/>
    </location>
</feature>
<evidence type="ECO:0000313" key="2">
    <source>
        <dbReference type="EMBL" id="EDK33364.1"/>
    </source>
</evidence>
<organism evidence="2 3">
    <name type="scientific">Clostridium kluyveri (strain ATCC 8527 / DSM 555 / NBRC 12016 / NCIMB 10680 / K1)</name>
    <dbReference type="NCBI Taxonomy" id="431943"/>
    <lineage>
        <taxon>Bacteria</taxon>
        <taxon>Bacillati</taxon>
        <taxon>Bacillota</taxon>
        <taxon>Clostridia</taxon>
        <taxon>Eubacteriales</taxon>
        <taxon>Clostridiaceae</taxon>
        <taxon>Clostridium</taxon>
    </lineage>
</organism>